<dbReference type="SUPFAM" id="SSF53098">
    <property type="entry name" value="Ribonuclease H-like"/>
    <property type="match status" value="1"/>
</dbReference>
<dbReference type="Gene3D" id="3.30.420.10">
    <property type="entry name" value="Ribonuclease H-like superfamily/Ribonuclease H"/>
    <property type="match status" value="1"/>
</dbReference>
<gene>
    <name evidence="13" type="ORF">LWI29_037323</name>
</gene>
<dbReference type="PROSITE" id="PS50994">
    <property type="entry name" value="INTEGRASE"/>
    <property type="match status" value="1"/>
</dbReference>
<dbReference type="InterPro" id="IPR001584">
    <property type="entry name" value="Integrase_cat-core"/>
</dbReference>
<evidence type="ECO:0000256" key="5">
    <source>
        <dbReference type="ARBA" id="ARBA00022842"/>
    </source>
</evidence>
<dbReference type="InterPro" id="IPR016197">
    <property type="entry name" value="Chromo-like_dom_sf"/>
</dbReference>
<keyword evidence="3" id="KW-0064">Aspartyl protease</keyword>
<keyword evidence="9" id="KW-0238">DNA-binding</keyword>
<keyword evidence="8" id="KW-0548">Nucleotidyltransferase</keyword>
<dbReference type="Proteomes" id="UP001168877">
    <property type="component" value="Unassembled WGS sequence"/>
</dbReference>
<evidence type="ECO:0000259" key="11">
    <source>
        <dbReference type="PROSITE" id="PS50013"/>
    </source>
</evidence>
<evidence type="ECO:0000256" key="3">
    <source>
        <dbReference type="ARBA" id="ARBA00022750"/>
    </source>
</evidence>
<evidence type="ECO:0000256" key="1">
    <source>
        <dbReference type="ARBA" id="ARBA00022670"/>
    </source>
</evidence>
<keyword evidence="8" id="KW-0239">DNA-directed DNA polymerase</keyword>
<dbReference type="Gene3D" id="1.10.340.70">
    <property type="match status" value="1"/>
</dbReference>
<dbReference type="Gene3D" id="2.40.50.40">
    <property type="match status" value="1"/>
</dbReference>
<keyword evidence="5" id="KW-0460">Magnesium</keyword>
<keyword evidence="6" id="KW-0229">DNA integration</keyword>
<evidence type="ECO:0000256" key="6">
    <source>
        <dbReference type="ARBA" id="ARBA00022908"/>
    </source>
</evidence>
<dbReference type="GO" id="GO:0003964">
    <property type="term" value="F:RNA-directed DNA polymerase activity"/>
    <property type="evidence" value="ECO:0007669"/>
    <property type="project" value="UniProtKB-KW"/>
</dbReference>
<dbReference type="Pfam" id="PF00385">
    <property type="entry name" value="Chromo"/>
    <property type="match status" value="1"/>
</dbReference>
<organism evidence="13 14">
    <name type="scientific">Acer saccharum</name>
    <name type="common">Sugar maple</name>
    <dbReference type="NCBI Taxonomy" id="4024"/>
    <lineage>
        <taxon>Eukaryota</taxon>
        <taxon>Viridiplantae</taxon>
        <taxon>Streptophyta</taxon>
        <taxon>Embryophyta</taxon>
        <taxon>Tracheophyta</taxon>
        <taxon>Spermatophyta</taxon>
        <taxon>Magnoliopsida</taxon>
        <taxon>eudicotyledons</taxon>
        <taxon>Gunneridae</taxon>
        <taxon>Pentapetalae</taxon>
        <taxon>rosids</taxon>
        <taxon>malvids</taxon>
        <taxon>Sapindales</taxon>
        <taxon>Sapindaceae</taxon>
        <taxon>Hippocastanoideae</taxon>
        <taxon>Acereae</taxon>
        <taxon>Acer</taxon>
    </lineage>
</organism>
<evidence type="ECO:0000256" key="9">
    <source>
        <dbReference type="ARBA" id="ARBA00023125"/>
    </source>
</evidence>
<dbReference type="Pfam" id="PF00665">
    <property type="entry name" value="rve"/>
    <property type="match status" value="1"/>
</dbReference>
<dbReference type="PROSITE" id="PS50013">
    <property type="entry name" value="CHROMO_2"/>
    <property type="match status" value="1"/>
</dbReference>
<dbReference type="SMART" id="SM00298">
    <property type="entry name" value="CHROMO"/>
    <property type="match status" value="1"/>
</dbReference>
<dbReference type="GO" id="GO:0006508">
    <property type="term" value="P:proteolysis"/>
    <property type="evidence" value="ECO:0007669"/>
    <property type="project" value="UniProtKB-KW"/>
</dbReference>
<dbReference type="InterPro" id="IPR056924">
    <property type="entry name" value="SH3_Tf2-1"/>
</dbReference>
<evidence type="ECO:0000313" key="13">
    <source>
        <dbReference type="EMBL" id="KAK0598718.1"/>
    </source>
</evidence>
<dbReference type="SUPFAM" id="SSF54160">
    <property type="entry name" value="Chromo domain-like"/>
    <property type="match status" value="1"/>
</dbReference>
<dbReference type="GO" id="GO:0046872">
    <property type="term" value="F:metal ion binding"/>
    <property type="evidence" value="ECO:0007669"/>
    <property type="project" value="UniProtKB-KW"/>
</dbReference>
<dbReference type="GO" id="GO:0003677">
    <property type="term" value="F:DNA binding"/>
    <property type="evidence" value="ECO:0007669"/>
    <property type="project" value="UniProtKB-KW"/>
</dbReference>
<evidence type="ECO:0000256" key="2">
    <source>
        <dbReference type="ARBA" id="ARBA00022723"/>
    </source>
</evidence>
<dbReference type="EMBL" id="JAUESC010000004">
    <property type="protein sequence ID" value="KAK0598718.1"/>
    <property type="molecule type" value="Genomic_DNA"/>
</dbReference>
<dbReference type="InterPro" id="IPR012337">
    <property type="entry name" value="RNaseH-like_sf"/>
</dbReference>
<dbReference type="InterPro" id="IPR041588">
    <property type="entry name" value="Integrase_H2C2"/>
</dbReference>
<sequence>MTRTLALLQNSYYWPQMCDDVDAYVRTCLVCQQDKVEQQRPAGLLEPLPIAGRPWESVSMDFISALPISEGCGSIMVVIDRFSKYATFIPAPKDCTAEEAARLFLKHVVKLWGVPQSIVSDRDPRFTGRFWTELFKMLGTDLNFSTSFHPQSDGQTERFNGLLELYLRHYVSAHQRDWAKLLDVAQFSFNLQRSEATGKSPFEIVMGQQPMTPNAIASTYGGKSPAAHKLARVWHEQADITRACLDKAARKMKKWADTRRRHVEFSKGDLVLVKLLPQQFKSLRQVHKGLVRKYEGPFPIIKQVGKISYQVQLPPRLKIHPVFHVSFLKPYHEDMEDPSRSESKRAPIAVVTAFDKDVECILADRVIRRRGVPNYVKYLVKWKDLPDSEASWERGDTLWQFAEHIQRYKDEDATRTSRT</sequence>
<dbReference type="GO" id="GO:0003887">
    <property type="term" value="F:DNA-directed DNA polymerase activity"/>
    <property type="evidence" value="ECO:0007669"/>
    <property type="project" value="UniProtKB-KW"/>
</dbReference>
<dbReference type="Pfam" id="PF24626">
    <property type="entry name" value="SH3_Tf2-1"/>
    <property type="match status" value="1"/>
</dbReference>
<keyword evidence="7" id="KW-0695">RNA-directed DNA polymerase</keyword>
<reference evidence="13" key="2">
    <citation type="submission" date="2023-06" db="EMBL/GenBank/DDBJ databases">
        <authorList>
            <person name="Swenson N.G."/>
            <person name="Wegrzyn J.L."/>
            <person name="Mcevoy S.L."/>
        </authorList>
    </citation>
    <scope>NUCLEOTIDE SEQUENCE</scope>
    <source>
        <strain evidence="13">NS2018</strain>
        <tissue evidence="13">Leaf</tissue>
    </source>
</reference>
<evidence type="ECO:0000256" key="7">
    <source>
        <dbReference type="ARBA" id="ARBA00022918"/>
    </source>
</evidence>
<dbReference type="AlphaFoldDB" id="A0AA39SWF9"/>
<reference evidence="13" key="1">
    <citation type="journal article" date="2022" name="Plant J.">
        <title>Strategies of tolerance reflected in two North American maple genomes.</title>
        <authorList>
            <person name="McEvoy S.L."/>
            <person name="Sezen U.U."/>
            <person name="Trouern-Trend A."/>
            <person name="McMahon S.M."/>
            <person name="Schaberg P.G."/>
            <person name="Yang J."/>
            <person name="Wegrzyn J.L."/>
            <person name="Swenson N.G."/>
        </authorList>
    </citation>
    <scope>NUCLEOTIDE SEQUENCE</scope>
    <source>
        <strain evidence="13">NS2018</strain>
    </source>
</reference>
<protein>
    <submittedName>
        <fullName evidence="13">Uncharacterized protein</fullName>
    </submittedName>
</protein>
<keyword evidence="1" id="KW-0645">Protease</keyword>
<evidence type="ECO:0000256" key="4">
    <source>
        <dbReference type="ARBA" id="ARBA00022801"/>
    </source>
</evidence>
<keyword evidence="10" id="KW-0233">DNA recombination</keyword>
<feature type="domain" description="Chromo" evidence="11">
    <location>
        <begin position="356"/>
        <end position="419"/>
    </location>
</feature>
<evidence type="ECO:0000313" key="14">
    <source>
        <dbReference type="Proteomes" id="UP001168877"/>
    </source>
</evidence>
<dbReference type="GO" id="GO:0004190">
    <property type="term" value="F:aspartic-type endopeptidase activity"/>
    <property type="evidence" value="ECO:0007669"/>
    <property type="project" value="UniProtKB-KW"/>
</dbReference>
<keyword evidence="8" id="KW-0808">Transferase</keyword>
<accession>A0AA39SWF9</accession>
<dbReference type="GO" id="GO:0015074">
    <property type="term" value="P:DNA integration"/>
    <property type="evidence" value="ECO:0007669"/>
    <property type="project" value="UniProtKB-KW"/>
</dbReference>
<keyword evidence="4" id="KW-0378">Hydrolase</keyword>
<dbReference type="InterPro" id="IPR036397">
    <property type="entry name" value="RNaseH_sf"/>
</dbReference>
<proteinExistence type="predicted"/>
<dbReference type="InterPro" id="IPR050951">
    <property type="entry name" value="Retrovirus_Pol_polyprotein"/>
</dbReference>
<dbReference type="PANTHER" id="PTHR37984">
    <property type="entry name" value="PROTEIN CBG26694"/>
    <property type="match status" value="1"/>
</dbReference>
<name>A0AA39SWF9_ACESA</name>
<dbReference type="InterPro" id="IPR023780">
    <property type="entry name" value="Chromo_domain"/>
</dbReference>
<keyword evidence="14" id="KW-1185">Reference proteome</keyword>
<dbReference type="GO" id="GO:0006310">
    <property type="term" value="P:DNA recombination"/>
    <property type="evidence" value="ECO:0007669"/>
    <property type="project" value="UniProtKB-KW"/>
</dbReference>
<comment type="caution">
    <text evidence="13">The sequence shown here is derived from an EMBL/GenBank/DDBJ whole genome shotgun (WGS) entry which is preliminary data.</text>
</comment>
<dbReference type="PANTHER" id="PTHR37984:SF5">
    <property type="entry name" value="PROTEIN NYNRIN-LIKE"/>
    <property type="match status" value="1"/>
</dbReference>
<evidence type="ECO:0000256" key="10">
    <source>
        <dbReference type="ARBA" id="ARBA00023172"/>
    </source>
</evidence>
<feature type="domain" description="Integrase catalytic" evidence="12">
    <location>
        <begin position="50"/>
        <end position="209"/>
    </location>
</feature>
<keyword evidence="2" id="KW-0479">Metal-binding</keyword>
<dbReference type="FunFam" id="3.30.420.10:FF:000032">
    <property type="entry name" value="Retrovirus-related Pol polyprotein from transposon 297-like Protein"/>
    <property type="match status" value="1"/>
</dbReference>
<dbReference type="InterPro" id="IPR000953">
    <property type="entry name" value="Chromo/chromo_shadow_dom"/>
</dbReference>
<evidence type="ECO:0000256" key="8">
    <source>
        <dbReference type="ARBA" id="ARBA00022932"/>
    </source>
</evidence>
<dbReference type="Pfam" id="PF17921">
    <property type="entry name" value="Integrase_H2C2"/>
    <property type="match status" value="1"/>
</dbReference>
<evidence type="ECO:0000259" key="12">
    <source>
        <dbReference type="PROSITE" id="PS50994"/>
    </source>
</evidence>